<gene>
    <name evidence="10" type="ORF">F8153_10905</name>
</gene>
<dbReference type="Pfam" id="PF00664">
    <property type="entry name" value="ABC_membrane"/>
    <property type="match status" value="1"/>
</dbReference>
<dbReference type="Gene3D" id="1.20.1560.10">
    <property type="entry name" value="ABC transporter type 1, transmembrane domain"/>
    <property type="match status" value="1"/>
</dbReference>
<evidence type="ECO:0000256" key="6">
    <source>
        <dbReference type="ARBA" id="ARBA00023136"/>
    </source>
</evidence>
<feature type="domain" description="ABC transporter" evidence="8">
    <location>
        <begin position="333"/>
        <end position="567"/>
    </location>
</feature>
<keyword evidence="5 7" id="KW-1133">Transmembrane helix</keyword>
<dbReference type="GO" id="GO:0015421">
    <property type="term" value="F:ABC-type oligopeptide transporter activity"/>
    <property type="evidence" value="ECO:0007669"/>
    <property type="project" value="TreeGrafter"/>
</dbReference>
<evidence type="ECO:0000259" key="8">
    <source>
        <dbReference type="PROSITE" id="PS50893"/>
    </source>
</evidence>
<keyword evidence="6 7" id="KW-0472">Membrane</keyword>
<keyword evidence="11" id="KW-1185">Reference proteome</keyword>
<dbReference type="GO" id="GO:0016887">
    <property type="term" value="F:ATP hydrolysis activity"/>
    <property type="evidence" value="ECO:0007669"/>
    <property type="project" value="InterPro"/>
</dbReference>
<dbReference type="Proteomes" id="UP000465601">
    <property type="component" value="Unassembled WGS sequence"/>
</dbReference>
<keyword evidence="4 10" id="KW-0067">ATP-binding</keyword>
<evidence type="ECO:0000256" key="4">
    <source>
        <dbReference type="ARBA" id="ARBA00022840"/>
    </source>
</evidence>
<dbReference type="InterPro" id="IPR039421">
    <property type="entry name" value="Type_1_exporter"/>
</dbReference>
<dbReference type="FunFam" id="3.40.50.300:FF:000218">
    <property type="entry name" value="Multidrug ABC transporter ATP-binding protein"/>
    <property type="match status" value="1"/>
</dbReference>
<evidence type="ECO:0000256" key="5">
    <source>
        <dbReference type="ARBA" id="ARBA00022989"/>
    </source>
</evidence>
<evidence type="ECO:0000256" key="2">
    <source>
        <dbReference type="ARBA" id="ARBA00022692"/>
    </source>
</evidence>
<dbReference type="InterPro" id="IPR003593">
    <property type="entry name" value="AAA+_ATPase"/>
</dbReference>
<feature type="transmembrane region" description="Helical" evidence="7">
    <location>
        <begin position="158"/>
        <end position="175"/>
    </location>
</feature>
<evidence type="ECO:0000256" key="3">
    <source>
        <dbReference type="ARBA" id="ARBA00022741"/>
    </source>
</evidence>
<protein>
    <submittedName>
        <fullName evidence="10">ABC transporter ATP-binding protein</fullName>
    </submittedName>
</protein>
<evidence type="ECO:0000256" key="1">
    <source>
        <dbReference type="ARBA" id="ARBA00004651"/>
    </source>
</evidence>
<keyword evidence="3" id="KW-0547">Nucleotide-binding</keyword>
<evidence type="ECO:0000313" key="10">
    <source>
        <dbReference type="EMBL" id="KAB3528826.1"/>
    </source>
</evidence>
<keyword evidence="2 7" id="KW-0812">Transmembrane</keyword>
<dbReference type="SUPFAM" id="SSF90123">
    <property type="entry name" value="ABC transporter transmembrane region"/>
    <property type="match status" value="1"/>
</dbReference>
<evidence type="ECO:0000313" key="11">
    <source>
        <dbReference type="Proteomes" id="UP000465601"/>
    </source>
</evidence>
<evidence type="ECO:0000256" key="7">
    <source>
        <dbReference type="SAM" id="Phobius"/>
    </source>
</evidence>
<proteinExistence type="predicted"/>
<evidence type="ECO:0000259" key="9">
    <source>
        <dbReference type="PROSITE" id="PS50929"/>
    </source>
</evidence>
<dbReference type="PROSITE" id="PS50893">
    <property type="entry name" value="ABC_TRANSPORTER_2"/>
    <property type="match status" value="1"/>
</dbReference>
<feature type="domain" description="ABC transmembrane type-1" evidence="9">
    <location>
        <begin position="17"/>
        <end position="299"/>
    </location>
</feature>
<name>A0A833HMP6_9FIRM</name>
<organism evidence="10 11">
    <name type="scientific">Alkaliphilus serpentinus</name>
    <dbReference type="NCBI Taxonomy" id="1482731"/>
    <lineage>
        <taxon>Bacteria</taxon>
        <taxon>Bacillati</taxon>
        <taxon>Bacillota</taxon>
        <taxon>Clostridia</taxon>
        <taxon>Peptostreptococcales</taxon>
        <taxon>Natronincolaceae</taxon>
        <taxon>Alkaliphilus</taxon>
    </lineage>
</organism>
<accession>A0A833HMP6</accession>
<dbReference type="InterPro" id="IPR027417">
    <property type="entry name" value="P-loop_NTPase"/>
</dbReference>
<dbReference type="Pfam" id="PF00005">
    <property type="entry name" value="ABC_tran"/>
    <property type="match status" value="1"/>
</dbReference>
<dbReference type="CDD" id="cd18549">
    <property type="entry name" value="ABC_6TM_YwjA_like"/>
    <property type="match status" value="1"/>
</dbReference>
<sequence length="574" mass="65330">MIKRFVKYYRPHLPLFFLDFGCAFLIALLDLIFPMVTRWTINSVLPDKNLNLLLMIGGGLLALYVARYILNYIVDYYGHVLGVRMEYHMRKDLFSHIQKLSFNFFDNTKTGHIMSRLVNDLNEISELAHHGPEDLFIATVTLLGSFLIMMTINWQLTLIVFAIIPIMLYFAISKNKRMQFAFKDMRLKIADINAQVEDSIAGVRVVKSFTNEWYEQEKFEKGNKNFRLSRENAFKVMAQFFSGIGFFSNLINLLVLFIGGLFIYYNRLTVGDLVGFLLYVSMFLQPIRRITALVENYQRGAAGFNRFLETLDINPDIVDSPDAVEIGRLNGNIEFSNVTFSYNNKGDVLKDINFKIDKGETVAFVGPSGAGKTTLCSLIPRFYEIDKGSLMIDGMDIRKMTQRSLRDNVGIVQQDVFLFSGTVRDNIAYGKVAATDQEIIEAARLANAHEFIMALENGYNTYIGERGVKLSGGQKQRISIARIFLKNPPVLILDEATSALDNETEKVIQESFVKLAKSRTTLVIAHRMATIRNVDRIMVLTEDGIIEEGNHSTLMDKEGVYARLYKAQFDDLVS</sequence>
<feature type="transmembrane region" description="Helical" evidence="7">
    <location>
        <begin position="12"/>
        <end position="32"/>
    </location>
</feature>
<comment type="caution">
    <text evidence="10">The sequence shown here is derived from an EMBL/GenBank/DDBJ whole genome shotgun (WGS) entry which is preliminary data.</text>
</comment>
<dbReference type="InterPro" id="IPR036640">
    <property type="entry name" value="ABC1_TM_sf"/>
</dbReference>
<dbReference type="AlphaFoldDB" id="A0A833HMP6"/>
<dbReference type="InterPro" id="IPR003439">
    <property type="entry name" value="ABC_transporter-like_ATP-bd"/>
</dbReference>
<reference evidence="10 11" key="1">
    <citation type="submission" date="2019-10" db="EMBL/GenBank/DDBJ databases">
        <title>Alkaliphilus serpentinus sp. nov. and Alkaliphilus pronyensis sp. nov., two novel anaerobic alkaliphilic species isolated from the serpentinized-hosted hydrothermal field of the Prony Bay (New Caledonia).</title>
        <authorList>
            <person name="Postec A."/>
        </authorList>
    </citation>
    <scope>NUCLEOTIDE SEQUENCE [LARGE SCALE GENOMIC DNA]</scope>
    <source>
        <strain evidence="10 11">LacT</strain>
    </source>
</reference>
<dbReference type="PANTHER" id="PTHR43394">
    <property type="entry name" value="ATP-DEPENDENT PERMEASE MDL1, MITOCHONDRIAL"/>
    <property type="match status" value="1"/>
</dbReference>
<dbReference type="EMBL" id="WBZB01000039">
    <property type="protein sequence ID" value="KAB3528826.1"/>
    <property type="molecule type" value="Genomic_DNA"/>
</dbReference>
<dbReference type="PROSITE" id="PS00211">
    <property type="entry name" value="ABC_TRANSPORTER_1"/>
    <property type="match status" value="1"/>
</dbReference>
<dbReference type="GO" id="GO:0005524">
    <property type="term" value="F:ATP binding"/>
    <property type="evidence" value="ECO:0007669"/>
    <property type="project" value="UniProtKB-KW"/>
</dbReference>
<dbReference type="InterPro" id="IPR011527">
    <property type="entry name" value="ABC1_TM_dom"/>
</dbReference>
<dbReference type="SMART" id="SM00382">
    <property type="entry name" value="AAA"/>
    <property type="match status" value="1"/>
</dbReference>
<dbReference type="PROSITE" id="PS50929">
    <property type="entry name" value="ABC_TM1F"/>
    <property type="match status" value="1"/>
</dbReference>
<dbReference type="InterPro" id="IPR017871">
    <property type="entry name" value="ABC_transporter-like_CS"/>
</dbReference>
<dbReference type="GO" id="GO:0005886">
    <property type="term" value="C:plasma membrane"/>
    <property type="evidence" value="ECO:0007669"/>
    <property type="project" value="UniProtKB-SubCell"/>
</dbReference>
<dbReference type="RefSeq" id="WP_151866382.1">
    <property type="nucleotide sequence ID" value="NZ_WBZB01000039.1"/>
</dbReference>
<feature type="transmembrane region" description="Helical" evidence="7">
    <location>
        <begin position="52"/>
        <end position="70"/>
    </location>
</feature>
<dbReference type="OrthoDB" id="9762778at2"/>
<comment type="subcellular location">
    <subcellularLocation>
        <location evidence="1">Cell membrane</location>
        <topology evidence="1">Multi-pass membrane protein</topology>
    </subcellularLocation>
</comment>
<feature type="transmembrane region" description="Helical" evidence="7">
    <location>
        <begin position="236"/>
        <end position="258"/>
    </location>
</feature>
<dbReference type="Gene3D" id="3.40.50.300">
    <property type="entry name" value="P-loop containing nucleotide triphosphate hydrolases"/>
    <property type="match status" value="1"/>
</dbReference>
<dbReference type="SUPFAM" id="SSF52540">
    <property type="entry name" value="P-loop containing nucleoside triphosphate hydrolases"/>
    <property type="match status" value="1"/>
</dbReference>
<dbReference type="PANTHER" id="PTHR43394:SF1">
    <property type="entry name" value="ATP-BINDING CASSETTE SUB-FAMILY B MEMBER 10, MITOCHONDRIAL"/>
    <property type="match status" value="1"/>
</dbReference>